<proteinExistence type="inferred from homology"/>
<reference evidence="3" key="1">
    <citation type="submission" date="2022-03" db="EMBL/GenBank/DDBJ databases">
        <title>Streptomyces 7R015 and 7R016 isolated from Barleria lupulina in Thailand.</title>
        <authorList>
            <person name="Kanchanasin P."/>
            <person name="Phongsopitanun W."/>
            <person name="Tanasupawat S."/>
        </authorList>
    </citation>
    <scope>NUCLEOTIDE SEQUENCE</scope>
    <source>
        <strain evidence="3">7R016</strain>
    </source>
</reference>
<name>A0ABS9XUN3_9ACTN</name>
<evidence type="ECO:0000313" key="4">
    <source>
        <dbReference type="Proteomes" id="UP001165270"/>
    </source>
</evidence>
<keyword evidence="2" id="KW-0732">Signal</keyword>
<dbReference type="InterPro" id="IPR019405">
    <property type="entry name" value="Lactonase_7-beta_prop"/>
</dbReference>
<comment type="similarity">
    <text evidence="1">Belongs to the cycloisomerase 2 family.</text>
</comment>
<organism evidence="3 4">
    <name type="scientific">Streptomyces spinosisporus</name>
    <dbReference type="NCBI Taxonomy" id="2927582"/>
    <lineage>
        <taxon>Bacteria</taxon>
        <taxon>Bacillati</taxon>
        <taxon>Actinomycetota</taxon>
        <taxon>Actinomycetes</taxon>
        <taxon>Kitasatosporales</taxon>
        <taxon>Streptomycetaceae</taxon>
        <taxon>Streptomyces</taxon>
    </lineage>
</organism>
<dbReference type="InterPro" id="IPR011048">
    <property type="entry name" value="Haem_d1_sf"/>
</dbReference>
<feature type="signal peptide" evidence="2">
    <location>
        <begin position="1"/>
        <end position="30"/>
    </location>
</feature>
<gene>
    <name evidence="3" type="ORF">MQN93_39490</name>
</gene>
<protein>
    <submittedName>
        <fullName evidence="3">Lactonase family protein</fullName>
    </submittedName>
</protein>
<evidence type="ECO:0000313" key="3">
    <source>
        <dbReference type="EMBL" id="MCI3245798.1"/>
    </source>
</evidence>
<evidence type="ECO:0000256" key="2">
    <source>
        <dbReference type="SAM" id="SignalP"/>
    </source>
</evidence>
<accession>A0ABS9XUN3</accession>
<dbReference type="RefSeq" id="WP_242713287.1">
    <property type="nucleotide sequence ID" value="NZ_JALDAX010000024.1"/>
</dbReference>
<dbReference type="Proteomes" id="UP001165270">
    <property type="component" value="Unassembled WGS sequence"/>
</dbReference>
<dbReference type="InterPro" id="IPR050282">
    <property type="entry name" value="Cycloisomerase_2"/>
</dbReference>
<dbReference type="Gene3D" id="2.130.10.10">
    <property type="entry name" value="YVTN repeat-like/Quinoprotein amine dehydrogenase"/>
    <property type="match status" value="2"/>
</dbReference>
<sequence length="381" mass="39000">MKKMNRIARSATTAVAIATGVAMFTAPASASPHHPRHEASDAPVFVQSDAEDGNTVVAYDRADDGTLKQQGVYATGGLGGKLDGAVVDKLASQGSLTYDPAHRLLYAVNAGSDTVTVFAVRGDRLVRRQIVTSGGEFPVSVTVRGNLVYVLNALDGGSVQGYLNVAGHLVKVPSWHRGLGLDPAATPQFTHTPGQIGFTPDGSRLIVTTKAGGNSFEVFRVGLAGIATKPVITDAPDSVPFGFSFDRTGRLVVTEAGPNAVATYRVDADNHLTKVDEKATGQTATCWVATVGNDVYAANAGSGTLNGLRTRQDGTLTSLTTTPTGAGTVDVSVSGDGRFLYAQTGAAGGVDAFRVNADGSLTRTGSVVVPGAVGGEGIAAL</sequence>
<feature type="chain" id="PRO_5045207885" evidence="2">
    <location>
        <begin position="31"/>
        <end position="381"/>
    </location>
</feature>
<comment type="caution">
    <text evidence="3">The sequence shown here is derived from an EMBL/GenBank/DDBJ whole genome shotgun (WGS) entry which is preliminary data.</text>
</comment>
<dbReference type="EMBL" id="JALDAX010000024">
    <property type="protein sequence ID" value="MCI3245798.1"/>
    <property type="molecule type" value="Genomic_DNA"/>
</dbReference>
<keyword evidence="4" id="KW-1185">Reference proteome</keyword>
<dbReference type="PANTHER" id="PTHR30344:SF1">
    <property type="entry name" value="6-PHOSPHOGLUCONOLACTONASE"/>
    <property type="match status" value="1"/>
</dbReference>
<dbReference type="InterPro" id="IPR015943">
    <property type="entry name" value="WD40/YVTN_repeat-like_dom_sf"/>
</dbReference>
<dbReference type="SUPFAM" id="SSF51004">
    <property type="entry name" value="C-terminal (heme d1) domain of cytochrome cd1-nitrite reductase"/>
    <property type="match status" value="1"/>
</dbReference>
<dbReference type="PANTHER" id="PTHR30344">
    <property type="entry name" value="6-PHOSPHOGLUCONOLACTONASE-RELATED"/>
    <property type="match status" value="1"/>
</dbReference>
<dbReference type="Pfam" id="PF10282">
    <property type="entry name" value="Lactonase"/>
    <property type="match status" value="1"/>
</dbReference>
<evidence type="ECO:0000256" key="1">
    <source>
        <dbReference type="ARBA" id="ARBA00005564"/>
    </source>
</evidence>